<dbReference type="Proteomes" id="UP000799753">
    <property type="component" value="Unassembled WGS sequence"/>
</dbReference>
<dbReference type="InterPro" id="IPR050496">
    <property type="entry name" value="SNF2_RAD54_helicase_repair"/>
</dbReference>
<dbReference type="GO" id="GO:0008094">
    <property type="term" value="F:ATP-dependent activity, acting on DNA"/>
    <property type="evidence" value="ECO:0007669"/>
    <property type="project" value="TreeGrafter"/>
</dbReference>
<keyword evidence="1" id="KW-0547">Nucleotide-binding</keyword>
<feature type="compositionally biased region" description="Polar residues" evidence="4">
    <location>
        <begin position="488"/>
        <end position="499"/>
    </location>
</feature>
<protein>
    <recommendedName>
        <fullName evidence="5">Helicase C-terminal domain-containing protein</fullName>
    </recommendedName>
</protein>
<evidence type="ECO:0000256" key="2">
    <source>
        <dbReference type="ARBA" id="ARBA00022801"/>
    </source>
</evidence>
<evidence type="ECO:0000256" key="1">
    <source>
        <dbReference type="ARBA" id="ARBA00022741"/>
    </source>
</evidence>
<evidence type="ECO:0000313" key="6">
    <source>
        <dbReference type="EMBL" id="KAF2645003.1"/>
    </source>
</evidence>
<dbReference type="InterPro" id="IPR001650">
    <property type="entry name" value="Helicase_C-like"/>
</dbReference>
<gene>
    <name evidence="6" type="ORF">P280DRAFT_466245</name>
</gene>
<evidence type="ECO:0000256" key="4">
    <source>
        <dbReference type="SAM" id="MobiDB-lite"/>
    </source>
</evidence>
<dbReference type="InterPro" id="IPR027417">
    <property type="entry name" value="P-loop_NTPase"/>
</dbReference>
<dbReference type="EMBL" id="MU006778">
    <property type="protein sequence ID" value="KAF2645003.1"/>
    <property type="molecule type" value="Genomic_DNA"/>
</dbReference>
<feature type="region of interest" description="Disordered" evidence="4">
    <location>
        <begin position="447"/>
        <end position="526"/>
    </location>
</feature>
<dbReference type="GO" id="GO:0005634">
    <property type="term" value="C:nucleus"/>
    <property type="evidence" value="ECO:0007669"/>
    <property type="project" value="TreeGrafter"/>
</dbReference>
<dbReference type="Gene3D" id="3.40.50.300">
    <property type="entry name" value="P-loop containing nucleotide triphosphate hydrolases"/>
    <property type="match status" value="1"/>
</dbReference>
<keyword evidence="7" id="KW-1185">Reference proteome</keyword>
<dbReference type="CDD" id="cd18793">
    <property type="entry name" value="SF2_C_SNF"/>
    <property type="match status" value="1"/>
</dbReference>
<dbReference type="PROSITE" id="PS51194">
    <property type="entry name" value="HELICASE_CTER"/>
    <property type="match status" value="1"/>
</dbReference>
<feature type="compositionally biased region" description="Low complexity" evidence="4">
    <location>
        <begin position="507"/>
        <end position="526"/>
    </location>
</feature>
<accession>A0A6A6SE85</accession>
<name>A0A6A6SE85_9PLEO</name>
<evidence type="ECO:0000256" key="3">
    <source>
        <dbReference type="ARBA" id="ARBA00022840"/>
    </source>
</evidence>
<dbReference type="GO" id="GO:0016787">
    <property type="term" value="F:hydrolase activity"/>
    <property type="evidence" value="ECO:0007669"/>
    <property type="project" value="UniProtKB-KW"/>
</dbReference>
<dbReference type="InterPro" id="IPR049730">
    <property type="entry name" value="SNF2/RAD54-like_C"/>
</dbReference>
<feature type="domain" description="Helicase C-terminal" evidence="5">
    <location>
        <begin position="137"/>
        <end position="299"/>
    </location>
</feature>
<proteinExistence type="predicted"/>
<reference evidence="6" key="1">
    <citation type="journal article" date="2020" name="Stud. Mycol.">
        <title>101 Dothideomycetes genomes: a test case for predicting lifestyles and emergence of pathogens.</title>
        <authorList>
            <person name="Haridas S."/>
            <person name="Albert R."/>
            <person name="Binder M."/>
            <person name="Bloem J."/>
            <person name="Labutti K."/>
            <person name="Salamov A."/>
            <person name="Andreopoulos B."/>
            <person name="Baker S."/>
            <person name="Barry K."/>
            <person name="Bills G."/>
            <person name="Bluhm B."/>
            <person name="Cannon C."/>
            <person name="Castanera R."/>
            <person name="Culley D."/>
            <person name="Daum C."/>
            <person name="Ezra D."/>
            <person name="Gonzalez J."/>
            <person name="Henrissat B."/>
            <person name="Kuo A."/>
            <person name="Liang C."/>
            <person name="Lipzen A."/>
            <person name="Lutzoni F."/>
            <person name="Magnuson J."/>
            <person name="Mondo S."/>
            <person name="Nolan M."/>
            <person name="Ohm R."/>
            <person name="Pangilinan J."/>
            <person name="Park H.-J."/>
            <person name="Ramirez L."/>
            <person name="Alfaro M."/>
            <person name="Sun H."/>
            <person name="Tritt A."/>
            <person name="Yoshinaga Y."/>
            <person name="Zwiers L.-H."/>
            <person name="Turgeon B."/>
            <person name="Goodwin S."/>
            <person name="Spatafora J."/>
            <person name="Crous P."/>
            <person name="Grigoriev I."/>
        </authorList>
    </citation>
    <scope>NUCLEOTIDE SEQUENCE</scope>
    <source>
        <strain evidence="6">CBS 473.64</strain>
    </source>
</reference>
<dbReference type="GO" id="GO:0006283">
    <property type="term" value="P:transcription-coupled nucleotide-excision repair"/>
    <property type="evidence" value="ECO:0007669"/>
    <property type="project" value="TreeGrafter"/>
</dbReference>
<dbReference type="SUPFAM" id="SSF52540">
    <property type="entry name" value="P-loop containing nucleoside triphosphate hydrolases"/>
    <property type="match status" value="1"/>
</dbReference>
<dbReference type="AlphaFoldDB" id="A0A6A6SE85"/>
<dbReference type="Pfam" id="PF00176">
    <property type="entry name" value="SNF2-rel_dom"/>
    <property type="match status" value="1"/>
</dbReference>
<dbReference type="Pfam" id="PF00271">
    <property type="entry name" value="Helicase_C"/>
    <property type="match status" value="1"/>
</dbReference>
<dbReference type="SMART" id="SM00490">
    <property type="entry name" value="HELICc"/>
    <property type="match status" value="1"/>
</dbReference>
<keyword evidence="2" id="KW-0378">Hydrolase</keyword>
<dbReference type="InterPro" id="IPR000330">
    <property type="entry name" value="SNF2_N"/>
</dbReference>
<evidence type="ECO:0000313" key="7">
    <source>
        <dbReference type="Proteomes" id="UP000799753"/>
    </source>
</evidence>
<feature type="compositionally biased region" description="Gly residues" evidence="4">
    <location>
        <begin position="472"/>
        <end position="487"/>
    </location>
</feature>
<evidence type="ECO:0000259" key="5">
    <source>
        <dbReference type="PROSITE" id="PS51194"/>
    </source>
</evidence>
<dbReference type="PANTHER" id="PTHR45629">
    <property type="entry name" value="SNF2/RAD54 FAMILY MEMBER"/>
    <property type="match status" value="1"/>
</dbReference>
<dbReference type="GO" id="GO:0005524">
    <property type="term" value="F:ATP binding"/>
    <property type="evidence" value="ECO:0007669"/>
    <property type="project" value="InterPro"/>
</dbReference>
<dbReference type="CDD" id="cd22254">
    <property type="entry name" value="CSB_WHD"/>
    <property type="match status" value="1"/>
</dbReference>
<keyword evidence="3" id="KW-0067">ATP-binding</keyword>
<organism evidence="6 7">
    <name type="scientific">Massarina eburnea CBS 473.64</name>
    <dbReference type="NCBI Taxonomy" id="1395130"/>
    <lineage>
        <taxon>Eukaryota</taxon>
        <taxon>Fungi</taxon>
        <taxon>Dikarya</taxon>
        <taxon>Ascomycota</taxon>
        <taxon>Pezizomycotina</taxon>
        <taxon>Dothideomycetes</taxon>
        <taxon>Pleosporomycetidae</taxon>
        <taxon>Pleosporales</taxon>
        <taxon>Massarineae</taxon>
        <taxon>Massarinaceae</taxon>
        <taxon>Massarina</taxon>
    </lineage>
</organism>
<dbReference type="OrthoDB" id="413460at2759"/>
<sequence length="606" mass="67218">MRLGTLISFRNQFENPIKIGGYANATNLAFQTAMRCAETLKDAISPYLLQRFKADVAADLPDKKEQVLFCKLTRQQRIEYERFLSSEEMTAIQNGNRQPLYGIDYLRKICNHPDLVDHKTLGHRSDYGAPNKSGKMQVVKELVSLWTKNGHKTLIFAQNRITLDILEKKLIGKMPGVNYRRMDGETQIKNRQMLVDEFNNNPDIHVFLLTTKVGGLGVNLTGANRVIIFDPDWNPSTDIQARERSWRLGQTKQVEIYRLMSAGTIEEKIYHRQIFKQFLTNKVLKDPSQRQTFQMSDLHDLFTLGDDHANGFTETETIFRNSHADERVPPTASDSTQAGELAAVRGIDHTESYNNPRDDEDKATQDASGAVIEDRSDGALMSGIFAKSGVHSVLEHERIMNGTSASGTMKIGVNPAFIQREAKRQAAIAADHLKKSLEEAQRAPLGIATWTGNNGELGRPPTPPPPRPRAGLRGGLIAGRGGRGGGAHSSSNVLNNLSARQGGRGGNTSSSGPSRSSTPSTSAVPTTFSGRRMLNLIRQFIIAQGGVVPSQMLIDHFDRYCRTSPAKTEEFKEMLKVVATMDRTGSAASRGRGMWRLKEEWKDKGA</sequence>
<dbReference type="PANTHER" id="PTHR45629:SF7">
    <property type="entry name" value="DNA EXCISION REPAIR PROTEIN ERCC-6-RELATED"/>
    <property type="match status" value="1"/>
</dbReference>